<evidence type="ECO:0000256" key="1">
    <source>
        <dbReference type="ARBA" id="ARBA00022714"/>
    </source>
</evidence>
<dbReference type="GO" id="GO:0051537">
    <property type="term" value="F:2 iron, 2 sulfur cluster binding"/>
    <property type="evidence" value="ECO:0007669"/>
    <property type="project" value="UniProtKB-KW"/>
</dbReference>
<dbReference type="AlphaFoldDB" id="A0A1F6AY35"/>
<keyword evidence="4" id="KW-0411">Iron-sulfur</keyword>
<evidence type="ECO:0000313" key="9">
    <source>
        <dbReference type="Proteomes" id="UP000176409"/>
    </source>
</evidence>
<gene>
    <name evidence="8" type="ORF">A2973_02815</name>
</gene>
<feature type="domain" description="Rieske" evidence="7">
    <location>
        <begin position="5"/>
        <end position="101"/>
    </location>
</feature>
<evidence type="ECO:0000256" key="3">
    <source>
        <dbReference type="ARBA" id="ARBA00023004"/>
    </source>
</evidence>
<keyword evidence="1" id="KW-0001">2Fe-2S</keyword>
<dbReference type="PANTHER" id="PTHR21496:SF0">
    <property type="entry name" value="RIESKE DOMAIN-CONTAINING PROTEIN"/>
    <property type="match status" value="1"/>
</dbReference>
<proteinExistence type="inferred from homology"/>
<evidence type="ECO:0000256" key="5">
    <source>
        <dbReference type="ARBA" id="ARBA00034078"/>
    </source>
</evidence>
<keyword evidence="2" id="KW-0479">Metal-binding</keyword>
<dbReference type="Gene3D" id="2.102.10.10">
    <property type="entry name" value="Rieske [2Fe-2S] iron-sulphur domain"/>
    <property type="match status" value="1"/>
</dbReference>
<evidence type="ECO:0000256" key="4">
    <source>
        <dbReference type="ARBA" id="ARBA00023014"/>
    </source>
</evidence>
<dbReference type="Pfam" id="PF00355">
    <property type="entry name" value="Rieske"/>
    <property type="match status" value="1"/>
</dbReference>
<comment type="similarity">
    <text evidence="6">Belongs to the bacterial ring-hydroxylating dioxygenase ferredoxin component family.</text>
</comment>
<dbReference type="EMBL" id="MFJZ01000044">
    <property type="protein sequence ID" value="OGG29453.1"/>
    <property type="molecule type" value="Genomic_DNA"/>
</dbReference>
<dbReference type="InterPro" id="IPR017941">
    <property type="entry name" value="Rieske_2Fe-2S"/>
</dbReference>
<evidence type="ECO:0000256" key="2">
    <source>
        <dbReference type="ARBA" id="ARBA00022723"/>
    </source>
</evidence>
<accession>A0A1F6AY35</accession>
<dbReference type="CDD" id="cd03528">
    <property type="entry name" value="Rieske_RO_ferredoxin"/>
    <property type="match status" value="1"/>
</dbReference>
<dbReference type="InterPro" id="IPR036922">
    <property type="entry name" value="Rieske_2Fe-2S_sf"/>
</dbReference>
<dbReference type="Proteomes" id="UP000176409">
    <property type="component" value="Unassembled WGS sequence"/>
</dbReference>
<evidence type="ECO:0000259" key="7">
    <source>
        <dbReference type="PROSITE" id="PS51296"/>
    </source>
</evidence>
<comment type="cofactor">
    <cofactor evidence="5">
        <name>[2Fe-2S] cluster</name>
        <dbReference type="ChEBI" id="CHEBI:190135"/>
    </cofactor>
</comment>
<name>A0A1F6AY35_9BACT</name>
<dbReference type="PANTHER" id="PTHR21496">
    <property type="entry name" value="FERREDOXIN-RELATED"/>
    <property type="match status" value="1"/>
</dbReference>
<protein>
    <recommendedName>
        <fullName evidence="7">Rieske domain-containing protein</fullName>
    </recommendedName>
</protein>
<organism evidence="8 9">
    <name type="scientific">Candidatus Gottesmanbacteria bacterium RIFCSPLOWO2_01_FULL_49_10</name>
    <dbReference type="NCBI Taxonomy" id="1798396"/>
    <lineage>
        <taxon>Bacteria</taxon>
        <taxon>Candidatus Gottesmaniibacteriota</taxon>
    </lineage>
</organism>
<keyword evidence="3" id="KW-0408">Iron</keyword>
<dbReference type="PROSITE" id="PS51296">
    <property type="entry name" value="RIESKE"/>
    <property type="match status" value="1"/>
</dbReference>
<evidence type="ECO:0000313" key="8">
    <source>
        <dbReference type="EMBL" id="OGG29453.1"/>
    </source>
</evidence>
<comment type="caution">
    <text evidence="8">The sequence shown here is derived from an EMBL/GenBank/DDBJ whole genome shotgun (WGS) entry which is preliminary data.</text>
</comment>
<dbReference type="STRING" id="1798396.A2973_02815"/>
<dbReference type="GO" id="GO:0046872">
    <property type="term" value="F:metal ion binding"/>
    <property type="evidence" value="ECO:0007669"/>
    <property type="project" value="UniProtKB-KW"/>
</dbReference>
<reference evidence="8 9" key="1">
    <citation type="journal article" date="2016" name="Nat. Commun.">
        <title>Thousands of microbial genomes shed light on interconnected biogeochemical processes in an aquifer system.</title>
        <authorList>
            <person name="Anantharaman K."/>
            <person name="Brown C.T."/>
            <person name="Hug L.A."/>
            <person name="Sharon I."/>
            <person name="Castelle C.J."/>
            <person name="Probst A.J."/>
            <person name="Thomas B.C."/>
            <person name="Singh A."/>
            <person name="Wilkins M.J."/>
            <person name="Karaoz U."/>
            <person name="Brodie E.L."/>
            <person name="Williams K.H."/>
            <person name="Hubbard S.S."/>
            <person name="Banfield J.F."/>
        </authorList>
    </citation>
    <scope>NUCLEOTIDE SEQUENCE [LARGE SCALE GENOMIC DNA]</scope>
</reference>
<dbReference type="SUPFAM" id="SSF50022">
    <property type="entry name" value="ISP domain"/>
    <property type="match status" value="1"/>
</dbReference>
<sequence length="103" mass="10866">MASYIKVLSVSDLPSGNMKTVVVSGKKIAIANMDGEFFAIDDTCSHEQCSLGSEGFLDGNIVTCGCHGAQFDVTNGKVMSLPAATDVDSYNIKTEGEDILVEI</sequence>
<evidence type="ECO:0000256" key="6">
    <source>
        <dbReference type="ARBA" id="ARBA00038001"/>
    </source>
</evidence>